<evidence type="ECO:0000256" key="3">
    <source>
        <dbReference type="ARBA" id="ARBA00022741"/>
    </source>
</evidence>
<dbReference type="InterPro" id="IPR020922">
    <property type="entry name" value="dITP/XTP_pyrophosphatase"/>
</dbReference>
<evidence type="ECO:0000256" key="6">
    <source>
        <dbReference type="ARBA" id="ARBA00023080"/>
    </source>
</evidence>
<keyword evidence="10" id="KW-1185">Reference proteome</keyword>
<dbReference type="HAMAP" id="MF_01405">
    <property type="entry name" value="Non_canon_purine_NTPase"/>
    <property type="match status" value="1"/>
</dbReference>
<dbReference type="Proteomes" id="UP001225646">
    <property type="component" value="Unassembled WGS sequence"/>
</dbReference>
<dbReference type="PANTHER" id="PTHR11067:SF9">
    <property type="entry name" value="INOSINE TRIPHOSPHATE PYROPHOSPHATASE"/>
    <property type="match status" value="1"/>
</dbReference>
<sequence length="206" mass="23032">MKELIIASKNEGKVREFKEMLEPKGFKVLSLLDLNEAPDVEETGKTFEENAILKAETISNMLKKPVIADDSGLSIDALNGEPGVYSARYAGNEKNDEKNIEKVLEKLKGVPHEQRTARFQCVLALAIPGQKTITVEGVCEGIITKQPIGQNGFGYDPIFYVQEKGKTMAQLEKKEKNQISHRANALKKLEKIINHWGEFNHESADH</sequence>
<gene>
    <name evidence="9" type="ORF">J2S06_000222</name>
</gene>
<keyword evidence="3 7" id="KW-0547">Nucleotide-binding</keyword>
<dbReference type="SUPFAM" id="SSF52972">
    <property type="entry name" value="ITPase-like"/>
    <property type="match status" value="1"/>
</dbReference>
<evidence type="ECO:0000313" key="10">
    <source>
        <dbReference type="Proteomes" id="UP001225646"/>
    </source>
</evidence>
<dbReference type="GO" id="GO:0036220">
    <property type="term" value="F:ITP diphosphatase activity"/>
    <property type="evidence" value="ECO:0007669"/>
    <property type="project" value="UniProtKB-EC"/>
</dbReference>
<feature type="binding site" evidence="7">
    <location>
        <position position="71"/>
    </location>
    <ligand>
        <name>substrate</name>
    </ligand>
</feature>
<evidence type="ECO:0000256" key="7">
    <source>
        <dbReference type="HAMAP-Rule" id="MF_01405"/>
    </source>
</evidence>
<dbReference type="Pfam" id="PF01725">
    <property type="entry name" value="Ham1p_like"/>
    <property type="match status" value="1"/>
</dbReference>
<keyword evidence="2 7" id="KW-0479">Metal-binding</keyword>
<organism evidence="9 10">
    <name type="scientific">Aeribacillus alveayuensis</name>
    <dbReference type="NCBI Taxonomy" id="279215"/>
    <lineage>
        <taxon>Bacteria</taxon>
        <taxon>Bacillati</taxon>
        <taxon>Bacillota</taxon>
        <taxon>Bacilli</taxon>
        <taxon>Bacillales</taxon>
        <taxon>Bacillaceae</taxon>
        <taxon>Aeribacillus</taxon>
    </lineage>
</organism>
<name>A0ABT9VJK1_9BACI</name>
<comment type="catalytic activity">
    <reaction evidence="7">
        <text>ITP + H2O = IMP + diphosphate + H(+)</text>
        <dbReference type="Rhea" id="RHEA:29399"/>
        <dbReference type="ChEBI" id="CHEBI:15377"/>
        <dbReference type="ChEBI" id="CHEBI:15378"/>
        <dbReference type="ChEBI" id="CHEBI:33019"/>
        <dbReference type="ChEBI" id="CHEBI:58053"/>
        <dbReference type="ChEBI" id="CHEBI:61402"/>
        <dbReference type="EC" id="3.6.1.66"/>
    </reaction>
</comment>
<comment type="catalytic activity">
    <reaction evidence="7">
        <text>dITP + H2O = dIMP + diphosphate + H(+)</text>
        <dbReference type="Rhea" id="RHEA:28342"/>
        <dbReference type="ChEBI" id="CHEBI:15377"/>
        <dbReference type="ChEBI" id="CHEBI:15378"/>
        <dbReference type="ChEBI" id="CHEBI:33019"/>
        <dbReference type="ChEBI" id="CHEBI:61194"/>
        <dbReference type="ChEBI" id="CHEBI:61382"/>
        <dbReference type="EC" id="3.6.1.66"/>
    </reaction>
</comment>
<evidence type="ECO:0000256" key="8">
    <source>
        <dbReference type="RuleBase" id="RU003781"/>
    </source>
</evidence>
<accession>A0ABT9VJK1</accession>
<evidence type="ECO:0000313" key="9">
    <source>
        <dbReference type="EMBL" id="MDQ0161152.1"/>
    </source>
</evidence>
<protein>
    <recommendedName>
        <fullName evidence="7">dITP/XTP pyrophosphatase</fullName>
        <ecNumber evidence="7">3.6.1.66</ecNumber>
    </recommendedName>
    <alternativeName>
        <fullName evidence="7">Non-canonical purine NTP pyrophosphatase</fullName>
    </alternativeName>
    <alternativeName>
        <fullName evidence="7">Non-standard purine NTP pyrophosphatase</fullName>
    </alternativeName>
    <alternativeName>
        <fullName evidence="7">Nucleoside-triphosphate diphosphatase</fullName>
    </alternativeName>
    <alternativeName>
        <fullName evidence="7">Nucleoside-triphosphate pyrophosphatase</fullName>
        <shortName evidence="7">NTPase</shortName>
    </alternativeName>
</protein>
<keyword evidence="6 7" id="KW-0546">Nucleotide metabolism</keyword>
<dbReference type="InterPro" id="IPR002637">
    <property type="entry name" value="RdgB/HAM1"/>
</dbReference>
<proteinExistence type="inferred from homology"/>
<dbReference type="EC" id="3.6.1.66" evidence="7"/>
<dbReference type="InterPro" id="IPR029001">
    <property type="entry name" value="ITPase-like_fam"/>
</dbReference>
<dbReference type="NCBIfam" id="NF011397">
    <property type="entry name" value="PRK14822.1"/>
    <property type="match status" value="1"/>
</dbReference>
<comment type="subunit">
    <text evidence="7">Homodimer.</text>
</comment>
<dbReference type="CDD" id="cd00515">
    <property type="entry name" value="HAM1"/>
    <property type="match status" value="1"/>
</dbReference>
<comment type="catalytic activity">
    <reaction evidence="7">
        <text>XTP + H2O = XMP + diphosphate + H(+)</text>
        <dbReference type="Rhea" id="RHEA:28610"/>
        <dbReference type="ChEBI" id="CHEBI:15377"/>
        <dbReference type="ChEBI" id="CHEBI:15378"/>
        <dbReference type="ChEBI" id="CHEBI:33019"/>
        <dbReference type="ChEBI" id="CHEBI:57464"/>
        <dbReference type="ChEBI" id="CHEBI:61314"/>
        <dbReference type="EC" id="3.6.1.66"/>
    </reaction>
</comment>
<feature type="binding site" evidence="7">
    <location>
        <begin position="153"/>
        <end position="156"/>
    </location>
    <ligand>
        <name>substrate</name>
    </ligand>
</feature>
<dbReference type="RefSeq" id="WP_044893062.1">
    <property type="nucleotide sequence ID" value="NZ_JAUSTR010000001.1"/>
</dbReference>
<keyword evidence="4 7" id="KW-0378">Hydrolase</keyword>
<feature type="binding site" evidence="7">
    <location>
        <begin position="181"/>
        <end position="182"/>
    </location>
    <ligand>
        <name>substrate</name>
    </ligand>
</feature>
<dbReference type="NCBIfam" id="TIGR00042">
    <property type="entry name" value="RdgB/HAM1 family non-canonical purine NTP pyrophosphatase"/>
    <property type="match status" value="1"/>
</dbReference>
<feature type="binding site" evidence="7">
    <location>
        <begin position="8"/>
        <end position="13"/>
    </location>
    <ligand>
        <name>substrate</name>
    </ligand>
</feature>
<evidence type="ECO:0000256" key="5">
    <source>
        <dbReference type="ARBA" id="ARBA00022842"/>
    </source>
</evidence>
<keyword evidence="5 7" id="KW-0460">Magnesium</keyword>
<evidence type="ECO:0000256" key="4">
    <source>
        <dbReference type="ARBA" id="ARBA00022801"/>
    </source>
</evidence>
<feature type="binding site" evidence="7">
    <location>
        <position position="70"/>
    </location>
    <ligand>
        <name>Mg(2+)</name>
        <dbReference type="ChEBI" id="CHEBI:18420"/>
    </ligand>
</feature>
<feature type="active site" description="Proton acceptor" evidence="7">
    <location>
        <position position="70"/>
    </location>
</feature>
<dbReference type="Gene3D" id="3.90.950.10">
    <property type="match status" value="1"/>
</dbReference>
<comment type="similarity">
    <text evidence="1 7 8">Belongs to the HAM1 NTPase family.</text>
</comment>
<evidence type="ECO:0000256" key="2">
    <source>
        <dbReference type="ARBA" id="ARBA00022723"/>
    </source>
</evidence>
<comment type="function">
    <text evidence="7">Pyrophosphatase that catalyzes the hydrolysis of nucleoside triphosphates to their monophosphate derivatives, with a high preference for the non-canonical purine nucleotides XTP (xanthosine triphosphate), dITP (deoxyinosine triphosphate) and ITP. Seems to function as a house-cleaning enzyme that removes non-canonical purine nucleotides from the nucleotide pool, thus preventing their incorporation into DNA/RNA and avoiding chromosomal lesions.</text>
</comment>
<reference evidence="9 10" key="1">
    <citation type="submission" date="2023-07" db="EMBL/GenBank/DDBJ databases">
        <title>Genomic Encyclopedia of Type Strains, Phase IV (KMG-IV): sequencing the most valuable type-strain genomes for metagenomic binning, comparative biology and taxonomic classification.</title>
        <authorList>
            <person name="Goeker M."/>
        </authorList>
    </citation>
    <scope>NUCLEOTIDE SEQUENCE [LARGE SCALE GENOMIC DNA]</scope>
    <source>
        <strain evidence="9 10">DSM 19092</strain>
    </source>
</reference>
<evidence type="ECO:0000256" key="1">
    <source>
        <dbReference type="ARBA" id="ARBA00008023"/>
    </source>
</evidence>
<comment type="caution">
    <text evidence="9">The sequence shown here is derived from an EMBL/GenBank/DDBJ whole genome shotgun (WGS) entry which is preliminary data.</text>
</comment>
<dbReference type="PANTHER" id="PTHR11067">
    <property type="entry name" value="INOSINE TRIPHOSPHATE PYROPHOSPHATASE/HAM1 PROTEIN"/>
    <property type="match status" value="1"/>
</dbReference>
<dbReference type="EMBL" id="JAUSTR010000001">
    <property type="protein sequence ID" value="MDQ0161152.1"/>
    <property type="molecule type" value="Genomic_DNA"/>
</dbReference>
<feature type="binding site" evidence="7">
    <location>
        <position position="176"/>
    </location>
    <ligand>
        <name>substrate</name>
    </ligand>
</feature>
<comment type="cofactor">
    <cofactor evidence="7">
        <name>Mg(2+)</name>
        <dbReference type="ChEBI" id="CHEBI:18420"/>
    </cofactor>
    <text evidence="7">Binds 1 Mg(2+) ion per subunit.</text>
</comment>
<feature type="binding site" evidence="7">
    <location>
        <position position="41"/>
    </location>
    <ligand>
        <name>Mg(2+)</name>
        <dbReference type="ChEBI" id="CHEBI:18420"/>
    </ligand>
</feature>